<evidence type="ECO:0000313" key="17">
    <source>
        <dbReference type="Proteomes" id="UP000234190"/>
    </source>
</evidence>
<dbReference type="CDD" id="cd03431">
    <property type="entry name" value="NUDIX_DNA_Glycosylase_C-MutY"/>
    <property type="match status" value="1"/>
</dbReference>
<dbReference type="Gene3D" id="3.90.79.10">
    <property type="entry name" value="Nucleoside Triphosphate Pyrophosphohydrolase"/>
    <property type="match status" value="1"/>
</dbReference>
<evidence type="ECO:0000256" key="5">
    <source>
        <dbReference type="ARBA" id="ARBA00022023"/>
    </source>
</evidence>
<dbReference type="GO" id="GO:0000701">
    <property type="term" value="F:purine-specific mismatch base pair DNA N-glycosylase activity"/>
    <property type="evidence" value="ECO:0007669"/>
    <property type="project" value="UniProtKB-EC"/>
</dbReference>
<keyword evidence="7" id="KW-0479">Metal-binding</keyword>
<reference evidence="16 17" key="1">
    <citation type="submission" date="2017-10" db="EMBL/GenBank/DDBJ databases">
        <title>Two draft genome sequences of Pusillimonas sp. strains isolated from a nitrate- and radionuclide-contaminated groundwater in Russia.</title>
        <authorList>
            <person name="Grouzdev D.S."/>
            <person name="Tourova T.P."/>
            <person name="Goeva M.A."/>
            <person name="Babich T.L."/>
            <person name="Sokolova D.S."/>
            <person name="Abdullin R."/>
            <person name="Poltaraus A.B."/>
            <person name="Toshchakov S.V."/>
            <person name="Nazina T.N."/>
        </authorList>
    </citation>
    <scope>NUCLEOTIDE SEQUENCE [LARGE SCALE GENOMIC DNA]</scope>
    <source>
        <strain evidence="16 17">JR1/69-3-13</strain>
    </source>
</reference>
<evidence type="ECO:0000313" key="16">
    <source>
        <dbReference type="EMBL" id="PLC50535.1"/>
    </source>
</evidence>
<evidence type="ECO:0000256" key="1">
    <source>
        <dbReference type="ARBA" id="ARBA00000843"/>
    </source>
</evidence>
<keyword evidence="6" id="KW-0004">4Fe-4S</keyword>
<dbReference type="PANTHER" id="PTHR42944">
    <property type="entry name" value="ADENINE DNA GLYCOSYLASE"/>
    <property type="match status" value="1"/>
</dbReference>
<name>A0A2N4U680_9BURK</name>
<comment type="catalytic activity">
    <reaction evidence="1 14">
        <text>Hydrolyzes free adenine bases from 7,8-dihydro-8-oxoguanine:adenine mismatched double-stranded DNA, leaving an apurinic site.</text>
        <dbReference type="EC" id="3.2.2.31"/>
    </reaction>
</comment>
<dbReference type="RefSeq" id="WP_102073629.1">
    <property type="nucleotide sequence ID" value="NZ_PDNW01000005.1"/>
</dbReference>
<dbReference type="GO" id="GO:0006284">
    <property type="term" value="P:base-excision repair"/>
    <property type="evidence" value="ECO:0007669"/>
    <property type="project" value="UniProtKB-UniRule"/>
</dbReference>
<dbReference type="NCBIfam" id="TIGR01084">
    <property type="entry name" value="mutY"/>
    <property type="match status" value="1"/>
</dbReference>
<dbReference type="GO" id="GO:0035485">
    <property type="term" value="F:adenine/guanine mispair binding"/>
    <property type="evidence" value="ECO:0007669"/>
    <property type="project" value="TreeGrafter"/>
</dbReference>
<evidence type="ECO:0000259" key="15">
    <source>
        <dbReference type="SMART" id="SM00478"/>
    </source>
</evidence>
<evidence type="ECO:0000256" key="9">
    <source>
        <dbReference type="ARBA" id="ARBA00022801"/>
    </source>
</evidence>
<evidence type="ECO:0000256" key="4">
    <source>
        <dbReference type="ARBA" id="ARBA00012045"/>
    </source>
</evidence>
<keyword evidence="13 14" id="KW-0326">Glycosidase</keyword>
<dbReference type="SUPFAM" id="SSF48150">
    <property type="entry name" value="DNA-glycosylase"/>
    <property type="match status" value="1"/>
</dbReference>
<evidence type="ECO:0000256" key="6">
    <source>
        <dbReference type="ARBA" id="ARBA00022485"/>
    </source>
</evidence>
<keyword evidence="9" id="KW-0378">Hydrolase</keyword>
<feature type="domain" description="HhH-GPD" evidence="15">
    <location>
        <begin position="44"/>
        <end position="199"/>
    </location>
</feature>
<comment type="similarity">
    <text evidence="3 14">Belongs to the Nth/MutY family.</text>
</comment>
<keyword evidence="12" id="KW-0234">DNA repair</keyword>
<dbReference type="GO" id="GO:0051539">
    <property type="term" value="F:4 iron, 4 sulfur cluster binding"/>
    <property type="evidence" value="ECO:0007669"/>
    <property type="project" value="UniProtKB-UniRule"/>
</dbReference>
<dbReference type="AlphaFoldDB" id="A0A2N4U680"/>
<comment type="caution">
    <text evidence="16">The sequence shown here is derived from an EMBL/GenBank/DDBJ whole genome shotgun (WGS) entry which is preliminary data.</text>
</comment>
<evidence type="ECO:0000256" key="14">
    <source>
        <dbReference type="RuleBase" id="RU365096"/>
    </source>
</evidence>
<comment type="cofactor">
    <cofactor evidence="14">
        <name>[4Fe-4S] cluster</name>
        <dbReference type="ChEBI" id="CHEBI:49883"/>
    </cofactor>
    <text evidence="14">Binds 1 [4Fe-4S] cluster.</text>
</comment>
<keyword evidence="11" id="KW-0411">Iron-sulfur</keyword>
<evidence type="ECO:0000256" key="11">
    <source>
        <dbReference type="ARBA" id="ARBA00023014"/>
    </source>
</evidence>
<dbReference type="InterPro" id="IPR011257">
    <property type="entry name" value="DNA_glycosylase"/>
</dbReference>
<dbReference type="Gene3D" id="1.10.340.30">
    <property type="entry name" value="Hypothetical protein, domain 2"/>
    <property type="match status" value="1"/>
</dbReference>
<evidence type="ECO:0000256" key="13">
    <source>
        <dbReference type="ARBA" id="ARBA00023295"/>
    </source>
</evidence>
<dbReference type="InterPro" id="IPR003265">
    <property type="entry name" value="HhH-GPD_domain"/>
</dbReference>
<dbReference type="OrthoDB" id="9802365at2"/>
<evidence type="ECO:0000256" key="8">
    <source>
        <dbReference type="ARBA" id="ARBA00022763"/>
    </source>
</evidence>
<dbReference type="EMBL" id="PDNW01000005">
    <property type="protein sequence ID" value="PLC50535.1"/>
    <property type="molecule type" value="Genomic_DNA"/>
</dbReference>
<dbReference type="GO" id="GO:0046872">
    <property type="term" value="F:metal ion binding"/>
    <property type="evidence" value="ECO:0007669"/>
    <property type="project" value="UniProtKB-UniRule"/>
</dbReference>
<dbReference type="SUPFAM" id="SSF55811">
    <property type="entry name" value="Nudix"/>
    <property type="match status" value="1"/>
</dbReference>
<organism evidence="16 17">
    <name type="scientific">Pollutimonas subterranea</name>
    <dbReference type="NCBI Taxonomy" id="2045210"/>
    <lineage>
        <taxon>Bacteria</taxon>
        <taxon>Pseudomonadati</taxon>
        <taxon>Pseudomonadota</taxon>
        <taxon>Betaproteobacteria</taxon>
        <taxon>Burkholderiales</taxon>
        <taxon>Alcaligenaceae</taxon>
        <taxon>Pollutimonas</taxon>
    </lineage>
</organism>
<comment type="function">
    <text evidence="2">Adenine glycosylase active on G-A mispairs. MutY also corrects error-prone DNA synthesis past GO lesions which are due to the oxidatively damaged form of guanine: 7,8-dihydro-8-oxoguanine (8-oxo-dGTP).</text>
</comment>
<dbReference type="GO" id="GO:0034039">
    <property type="term" value="F:8-oxo-7,8-dihydroguanine DNA N-glycosylase activity"/>
    <property type="evidence" value="ECO:0007669"/>
    <property type="project" value="TreeGrafter"/>
</dbReference>
<dbReference type="Gene3D" id="1.10.1670.10">
    <property type="entry name" value="Helix-hairpin-Helix base-excision DNA repair enzymes (C-terminal)"/>
    <property type="match status" value="1"/>
</dbReference>
<dbReference type="Pfam" id="PF14815">
    <property type="entry name" value="NUDIX_4"/>
    <property type="match status" value="1"/>
</dbReference>
<evidence type="ECO:0000256" key="2">
    <source>
        <dbReference type="ARBA" id="ARBA00002933"/>
    </source>
</evidence>
<keyword evidence="10 14" id="KW-0408">Iron</keyword>
<dbReference type="Pfam" id="PF00730">
    <property type="entry name" value="HhH-GPD"/>
    <property type="match status" value="1"/>
</dbReference>
<dbReference type="GO" id="GO:0006298">
    <property type="term" value="P:mismatch repair"/>
    <property type="evidence" value="ECO:0007669"/>
    <property type="project" value="TreeGrafter"/>
</dbReference>
<dbReference type="InterPro" id="IPR023170">
    <property type="entry name" value="HhH_base_excis_C"/>
</dbReference>
<dbReference type="GO" id="GO:0032357">
    <property type="term" value="F:oxidized purine DNA binding"/>
    <property type="evidence" value="ECO:0007669"/>
    <property type="project" value="TreeGrafter"/>
</dbReference>
<dbReference type="SMART" id="SM00478">
    <property type="entry name" value="ENDO3c"/>
    <property type="match status" value="1"/>
</dbReference>
<dbReference type="FunFam" id="1.10.340.30:FF:000002">
    <property type="entry name" value="Adenine DNA glycosylase"/>
    <property type="match status" value="1"/>
</dbReference>
<proteinExistence type="inferred from homology"/>
<protein>
    <recommendedName>
        <fullName evidence="5 14">Adenine DNA glycosylase</fullName>
        <ecNumber evidence="4 14">3.2.2.31</ecNumber>
    </recommendedName>
</protein>
<evidence type="ECO:0000256" key="7">
    <source>
        <dbReference type="ARBA" id="ARBA00022723"/>
    </source>
</evidence>
<accession>A0A2N4U680</accession>
<keyword evidence="17" id="KW-1185">Reference proteome</keyword>
<sequence length="372" mass="41492">MLNQTPDLPSLASTVVDWQKQHGRHHLPWQGTQDPYRIWLSEIMLQQTQVATVIGYYERFLVRFPDIGSLAQARQEDVMPYWAGLGYYARARNLHRCAQELAANWDCHFPPTPEQIAMLPGIGRSTAAAIAAFAYGTRSPIMDGNVKRVFTRYFGIYGVTSQRAIENLLWATAQGAVEAAPVELDMAAYTQGLMDLGSQCCVRGRPDCARCPLKARCYAYEHGVQQELPTPKPRKTSPERECKMLVLRSQGKILLEQQVSPGIWGGLWSLPQYGDTSEIEAACNHLGQSSTAARRMAGLLHVFSHFKLHIEPWYLRNDTLQVAETSPRQSWIAIEDLASTALPAPIRKILDGLFGPYGRELPLVTDAPADTG</sequence>
<dbReference type="CDD" id="cd00056">
    <property type="entry name" value="ENDO3c"/>
    <property type="match status" value="1"/>
</dbReference>
<dbReference type="PANTHER" id="PTHR42944:SF1">
    <property type="entry name" value="ADENINE DNA GLYCOSYLASE"/>
    <property type="match status" value="1"/>
</dbReference>
<dbReference type="InterPro" id="IPR044298">
    <property type="entry name" value="MIG/MutY"/>
</dbReference>
<gene>
    <name evidence="16" type="primary">mutY</name>
    <name evidence="16" type="ORF">CR159_08425</name>
</gene>
<dbReference type="InterPro" id="IPR005760">
    <property type="entry name" value="A/G_AdeGlyc_MutY"/>
</dbReference>
<dbReference type="EC" id="3.2.2.31" evidence="4 14"/>
<evidence type="ECO:0000256" key="10">
    <source>
        <dbReference type="ARBA" id="ARBA00023004"/>
    </source>
</evidence>
<evidence type="ECO:0000256" key="3">
    <source>
        <dbReference type="ARBA" id="ARBA00008343"/>
    </source>
</evidence>
<dbReference type="InterPro" id="IPR029119">
    <property type="entry name" value="MutY_C"/>
</dbReference>
<evidence type="ECO:0000256" key="12">
    <source>
        <dbReference type="ARBA" id="ARBA00023204"/>
    </source>
</evidence>
<dbReference type="InterPro" id="IPR015797">
    <property type="entry name" value="NUDIX_hydrolase-like_dom_sf"/>
</dbReference>
<keyword evidence="8 14" id="KW-0227">DNA damage</keyword>
<dbReference type="Proteomes" id="UP000234190">
    <property type="component" value="Unassembled WGS sequence"/>
</dbReference>